<dbReference type="InterPro" id="IPR001179">
    <property type="entry name" value="PPIase_FKBP_dom"/>
</dbReference>
<feature type="compositionally biased region" description="Low complexity" evidence="7">
    <location>
        <begin position="66"/>
        <end position="91"/>
    </location>
</feature>
<dbReference type="AlphaFoldDB" id="A0A5P8FLX3"/>
<evidence type="ECO:0000313" key="10">
    <source>
        <dbReference type="Proteomes" id="UP000271708"/>
    </source>
</evidence>
<sequence length="476" mass="48928">MWAWRTPASPSSTSPTTTSTRSAGCTTCSSGPGGSPASSTTPASRRPSTPLRRPRGPGCAATSCGPRGSTAATSPSTGSTSSSTTRPSARSCARTPSPPSTSGSTPSSPRCAPLRRSPPPRPEQGPPTRAVGRLGQASLRGLWLWWRRSHPQDEGLLVISRARATVALTAAAALTLTACGGDDTEAPEAASSGAVDQVKVTAGTEKAAPKIALEDKSVSTSKTEVKTVKEGKGAPVSKDDVVTVDIALYNGTSGKPIPNTETYTADPIAIDLGNEQIFPGLRNGIVGQKVGSTATAVVPPKEMFGETGNEQLGVAATDSVVMVYDVKDVMLKEAEGKEVAAKSGLPKVTYSTDKAATFEMPKGKAPSSTTAQTLVQGDGATVKKGDTAYVSYTGALWKNGKVFDSSKQEGRRPFAVPVGGGQVIKAWDEELAGTKVGDRVLLVVPPKDGYGKTGSPDGSITKDDTIVFVIDVLGKV</sequence>
<evidence type="ECO:0000256" key="2">
    <source>
        <dbReference type="ARBA" id="ARBA00006577"/>
    </source>
</evidence>
<dbReference type="KEGG" id="jme:EEW87_007400"/>
<evidence type="ECO:0000259" key="8">
    <source>
        <dbReference type="PROSITE" id="PS50059"/>
    </source>
</evidence>
<dbReference type="SUPFAM" id="SSF54534">
    <property type="entry name" value="FKBP-like"/>
    <property type="match status" value="2"/>
</dbReference>
<reference evidence="9 10" key="1">
    <citation type="submission" date="2019-09" db="EMBL/GenBank/DDBJ databases">
        <title>Complete Genome Sequence of Janibacter melonis M714 with both human health impact and industrial applications.</title>
        <authorList>
            <person name="Jin M."/>
            <person name="Zhao Q.R."/>
        </authorList>
    </citation>
    <scope>NUCLEOTIDE SEQUENCE [LARGE SCALE GENOMIC DNA]</scope>
    <source>
        <strain evidence="9 10">M714</strain>
    </source>
</reference>
<evidence type="ECO:0000256" key="1">
    <source>
        <dbReference type="ARBA" id="ARBA00000971"/>
    </source>
</evidence>
<accession>A0A5P8FLX3</accession>
<feature type="compositionally biased region" description="Low complexity" evidence="7">
    <location>
        <begin position="1"/>
        <end position="51"/>
    </location>
</feature>
<evidence type="ECO:0000256" key="6">
    <source>
        <dbReference type="PROSITE-ProRule" id="PRU00277"/>
    </source>
</evidence>
<dbReference type="Proteomes" id="UP000271708">
    <property type="component" value="Chromosome"/>
</dbReference>
<evidence type="ECO:0000256" key="3">
    <source>
        <dbReference type="ARBA" id="ARBA00013194"/>
    </source>
</evidence>
<keyword evidence="5 6" id="KW-0413">Isomerase</keyword>
<dbReference type="InterPro" id="IPR046357">
    <property type="entry name" value="PPIase_dom_sf"/>
</dbReference>
<evidence type="ECO:0000313" key="9">
    <source>
        <dbReference type="EMBL" id="QFQ30183.2"/>
    </source>
</evidence>
<dbReference type="Gene3D" id="3.10.50.40">
    <property type="match status" value="2"/>
</dbReference>
<feature type="region of interest" description="Disordered" evidence="7">
    <location>
        <begin position="1"/>
        <end position="134"/>
    </location>
</feature>
<dbReference type="PANTHER" id="PTHR43811:SF19">
    <property type="entry name" value="39 KDA FK506-BINDING NUCLEAR PROTEIN"/>
    <property type="match status" value="1"/>
</dbReference>
<proteinExistence type="inferred from homology"/>
<dbReference type="EMBL" id="CP044548">
    <property type="protein sequence ID" value="QFQ30183.2"/>
    <property type="molecule type" value="Genomic_DNA"/>
</dbReference>
<feature type="compositionally biased region" description="Low complexity" evidence="7">
    <location>
        <begin position="100"/>
        <end position="109"/>
    </location>
</feature>
<dbReference type="EC" id="5.2.1.8" evidence="3 6"/>
<comment type="catalytic activity">
    <reaction evidence="1 6">
        <text>[protein]-peptidylproline (omega=180) = [protein]-peptidylproline (omega=0)</text>
        <dbReference type="Rhea" id="RHEA:16237"/>
        <dbReference type="Rhea" id="RHEA-COMP:10747"/>
        <dbReference type="Rhea" id="RHEA-COMP:10748"/>
        <dbReference type="ChEBI" id="CHEBI:83833"/>
        <dbReference type="ChEBI" id="CHEBI:83834"/>
        <dbReference type="EC" id="5.2.1.8"/>
    </reaction>
</comment>
<dbReference type="Pfam" id="PF00254">
    <property type="entry name" value="FKBP_C"/>
    <property type="match status" value="2"/>
</dbReference>
<feature type="domain" description="PPIase FKBP-type" evidence="8">
    <location>
        <begin position="385"/>
        <end position="476"/>
    </location>
</feature>
<comment type="similarity">
    <text evidence="2">Belongs to the FKBP-type PPIase family.</text>
</comment>
<keyword evidence="4 6" id="KW-0697">Rotamase</keyword>
<dbReference type="GO" id="GO:0003755">
    <property type="term" value="F:peptidyl-prolyl cis-trans isomerase activity"/>
    <property type="evidence" value="ECO:0007669"/>
    <property type="project" value="UniProtKB-KW"/>
</dbReference>
<name>A0A5P8FLX3_9MICO</name>
<protein>
    <recommendedName>
        <fullName evidence="3 6">peptidylprolyl isomerase</fullName>
        <ecNumber evidence="3 6">5.2.1.8</ecNumber>
    </recommendedName>
</protein>
<organism evidence="9 10">
    <name type="scientific">Janibacter melonis</name>
    <dbReference type="NCBI Taxonomy" id="262209"/>
    <lineage>
        <taxon>Bacteria</taxon>
        <taxon>Bacillati</taxon>
        <taxon>Actinomycetota</taxon>
        <taxon>Actinomycetes</taxon>
        <taxon>Micrococcales</taxon>
        <taxon>Intrasporangiaceae</taxon>
        <taxon>Janibacter</taxon>
    </lineage>
</organism>
<dbReference type="PROSITE" id="PS50059">
    <property type="entry name" value="FKBP_PPIASE"/>
    <property type="match status" value="2"/>
</dbReference>
<feature type="domain" description="PPIase FKBP-type" evidence="8">
    <location>
        <begin position="239"/>
        <end position="332"/>
    </location>
</feature>
<gene>
    <name evidence="9" type="ORF">EEW87_007400</name>
</gene>
<feature type="compositionally biased region" description="Pro residues" evidence="7">
    <location>
        <begin position="116"/>
        <end position="125"/>
    </location>
</feature>
<evidence type="ECO:0000256" key="4">
    <source>
        <dbReference type="ARBA" id="ARBA00023110"/>
    </source>
</evidence>
<dbReference type="PANTHER" id="PTHR43811">
    <property type="entry name" value="FKBP-TYPE PEPTIDYL-PROLYL CIS-TRANS ISOMERASE FKPA"/>
    <property type="match status" value="1"/>
</dbReference>
<evidence type="ECO:0000256" key="7">
    <source>
        <dbReference type="SAM" id="MobiDB-lite"/>
    </source>
</evidence>
<evidence type="ECO:0000256" key="5">
    <source>
        <dbReference type="ARBA" id="ARBA00023235"/>
    </source>
</evidence>